<dbReference type="Proteomes" id="UP000247498">
    <property type="component" value="Unassembled WGS sequence"/>
</dbReference>
<evidence type="ECO:0000256" key="1">
    <source>
        <dbReference type="SAM" id="MobiDB-lite"/>
    </source>
</evidence>
<dbReference type="InterPro" id="IPR053240">
    <property type="entry name" value="VTT_domain"/>
</dbReference>
<evidence type="ECO:0000313" key="4">
    <source>
        <dbReference type="EMBL" id="GBF96563.1"/>
    </source>
</evidence>
<feature type="region of interest" description="Disordered" evidence="1">
    <location>
        <begin position="1"/>
        <end position="127"/>
    </location>
</feature>
<feature type="region of interest" description="Disordered" evidence="1">
    <location>
        <begin position="393"/>
        <end position="451"/>
    </location>
</feature>
<reference evidence="4 5" key="1">
    <citation type="journal article" date="2018" name="Sci. Rep.">
        <title>Raphidocelis subcapitata (=Pseudokirchneriella subcapitata) provides an insight into genome evolution and environmental adaptations in the Sphaeropleales.</title>
        <authorList>
            <person name="Suzuki S."/>
            <person name="Yamaguchi H."/>
            <person name="Nakajima N."/>
            <person name="Kawachi M."/>
        </authorList>
    </citation>
    <scope>NUCLEOTIDE SEQUENCE [LARGE SCALE GENOMIC DNA]</scope>
    <source>
        <strain evidence="4 5">NIES-35</strain>
    </source>
</reference>
<accession>A0A2V0PF79</accession>
<organism evidence="4 5">
    <name type="scientific">Raphidocelis subcapitata</name>
    <dbReference type="NCBI Taxonomy" id="307507"/>
    <lineage>
        <taxon>Eukaryota</taxon>
        <taxon>Viridiplantae</taxon>
        <taxon>Chlorophyta</taxon>
        <taxon>core chlorophytes</taxon>
        <taxon>Chlorophyceae</taxon>
        <taxon>CS clade</taxon>
        <taxon>Sphaeropleales</taxon>
        <taxon>Selenastraceae</taxon>
        <taxon>Raphidocelis</taxon>
    </lineage>
</organism>
<feature type="compositionally biased region" description="Gly residues" evidence="1">
    <location>
        <begin position="441"/>
        <end position="451"/>
    </location>
</feature>
<dbReference type="Pfam" id="PF09335">
    <property type="entry name" value="VTT_dom"/>
    <property type="match status" value="1"/>
</dbReference>
<feature type="domain" description="VTT" evidence="3">
    <location>
        <begin position="224"/>
        <end position="342"/>
    </location>
</feature>
<comment type="caution">
    <text evidence="4">The sequence shown here is derived from an EMBL/GenBank/DDBJ whole genome shotgun (WGS) entry which is preliminary data.</text>
</comment>
<feature type="compositionally biased region" description="Basic and acidic residues" evidence="1">
    <location>
        <begin position="114"/>
        <end position="127"/>
    </location>
</feature>
<protein>
    <recommendedName>
        <fullName evidence="3">VTT domain-containing protein</fullName>
    </recommendedName>
</protein>
<evidence type="ECO:0000259" key="3">
    <source>
        <dbReference type="Pfam" id="PF09335"/>
    </source>
</evidence>
<evidence type="ECO:0000313" key="5">
    <source>
        <dbReference type="Proteomes" id="UP000247498"/>
    </source>
</evidence>
<keyword evidence="2" id="KW-1133">Transmembrane helix</keyword>
<keyword evidence="2" id="KW-0472">Membrane</keyword>
<feature type="transmembrane region" description="Helical" evidence="2">
    <location>
        <begin position="236"/>
        <end position="261"/>
    </location>
</feature>
<keyword evidence="2" id="KW-0812">Transmembrane</keyword>
<dbReference type="OrthoDB" id="166803at2759"/>
<sequence>MQQQFAQTRPSATRAAGRGLLRPPQALPRCACPGPARRRDSARRSATSQQHSSAGGTGTYAARTRAPSAAPGTGSPRPSAFSAPDSSGGGGDGGGSGTAPESGMTAHLPPAAGERPDADVEKQPLEIERSPSPIAEILLRSLDGTETPEAAPAAGGGVGVGRGGAIAAAVGFIGGLLLLLGAGYVFRGPIKDFLEFFIDAVDEWGAWGYVAYAAVYTGLEVLAVPAIPLTMTAGAIFGPLVGTAIVSASATTAATIAFLIARYLARDKVLAYAQRNKRFAAVDRAISQNGLKFVTLLRLSPLLPLAASNYIYGLTSVDLGSYVLGSWLGMLPGTYAYVAAGHVGKAIMIEGGEGSGLSVAPWQVVVGLTASLLAIGFIGQLAKRAVEEADSEPAAAAGGGGAGGGPAAAGGGGGFGPRAGSSADEELSLLAPQPRDEEQGDGGGGKGGAPR</sequence>
<dbReference type="EMBL" id="BDRX01000082">
    <property type="protein sequence ID" value="GBF96563.1"/>
    <property type="molecule type" value="Genomic_DNA"/>
</dbReference>
<dbReference type="PANTHER" id="PTHR46826">
    <property type="match status" value="1"/>
</dbReference>
<evidence type="ECO:0000256" key="2">
    <source>
        <dbReference type="SAM" id="Phobius"/>
    </source>
</evidence>
<feature type="compositionally biased region" description="Gly residues" evidence="1">
    <location>
        <begin position="397"/>
        <end position="417"/>
    </location>
</feature>
<feature type="transmembrane region" description="Helical" evidence="2">
    <location>
        <begin position="165"/>
        <end position="186"/>
    </location>
</feature>
<feature type="transmembrane region" description="Helical" evidence="2">
    <location>
        <begin position="319"/>
        <end position="340"/>
    </location>
</feature>
<feature type="compositionally biased region" description="Polar residues" evidence="1">
    <location>
        <begin position="1"/>
        <end position="11"/>
    </location>
</feature>
<proteinExistence type="predicted"/>
<dbReference type="FunCoup" id="A0A2V0PF79">
    <property type="interactions" value="442"/>
</dbReference>
<dbReference type="InterPro" id="IPR032816">
    <property type="entry name" value="VTT_dom"/>
</dbReference>
<dbReference type="AlphaFoldDB" id="A0A2V0PF79"/>
<gene>
    <name evidence="4" type="ORF">Rsub_09146</name>
</gene>
<feature type="compositionally biased region" description="Gly residues" evidence="1">
    <location>
        <begin position="87"/>
        <end position="97"/>
    </location>
</feature>
<dbReference type="STRING" id="307507.A0A2V0PF79"/>
<name>A0A2V0PF79_9CHLO</name>
<feature type="transmembrane region" description="Helical" evidence="2">
    <location>
        <begin position="206"/>
        <end position="224"/>
    </location>
</feature>
<dbReference type="PANTHER" id="PTHR46826:SF1">
    <property type="entry name" value="TVP38_TMEM64 FAMILY MEMBRANE PROTEIN YDJX"/>
    <property type="match status" value="1"/>
</dbReference>
<keyword evidence="5" id="KW-1185">Reference proteome</keyword>
<dbReference type="InParanoid" id="A0A2V0PF79"/>
<feature type="transmembrane region" description="Helical" evidence="2">
    <location>
        <begin position="360"/>
        <end position="378"/>
    </location>
</feature>